<proteinExistence type="predicted"/>
<gene>
    <name evidence="2" type="ORF">A3A21_00850</name>
</gene>
<name>A0A1F6BV09_9BACT</name>
<evidence type="ECO:0000256" key="1">
    <source>
        <dbReference type="SAM" id="Phobius"/>
    </source>
</evidence>
<dbReference type="AlphaFoldDB" id="A0A1F6BV09"/>
<keyword evidence="1" id="KW-0472">Membrane</keyword>
<protein>
    <submittedName>
        <fullName evidence="2">Uncharacterized protein</fullName>
    </submittedName>
</protein>
<keyword evidence="1" id="KW-1133">Transmembrane helix</keyword>
<comment type="caution">
    <text evidence="2">The sequence shown here is derived from an EMBL/GenBank/DDBJ whole genome shotgun (WGS) entry which is preliminary data.</text>
</comment>
<organism evidence="2 3">
    <name type="scientific">Candidatus Jorgensenbacteria bacterium RIFCSPLOWO2_01_FULL_45_25b</name>
    <dbReference type="NCBI Taxonomy" id="1798471"/>
    <lineage>
        <taxon>Bacteria</taxon>
        <taxon>Candidatus Joergenseniibacteriota</taxon>
    </lineage>
</organism>
<keyword evidence="1" id="KW-0812">Transmembrane</keyword>
<evidence type="ECO:0000313" key="2">
    <source>
        <dbReference type="EMBL" id="OGG40761.1"/>
    </source>
</evidence>
<sequence>MDTEKRAEIALLLLLLGLIGILEGLYHAGIMPAQPEKISIFFGGLLTAVGGLIVGGCYGYYIFFLK</sequence>
<feature type="transmembrane region" description="Helical" evidence="1">
    <location>
        <begin position="9"/>
        <end position="28"/>
    </location>
</feature>
<reference evidence="2 3" key="1">
    <citation type="journal article" date="2016" name="Nat. Commun.">
        <title>Thousands of microbial genomes shed light on interconnected biogeochemical processes in an aquifer system.</title>
        <authorList>
            <person name="Anantharaman K."/>
            <person name="Brown C.T."/>
            <person name="Hug L.A."/>
            <person name="Sharon I."/>
            <person name="Castelle C.J."/>
            <person name="Probst A.J."/>
            <person name="Thomas B.C."/>
            <person name="Singh A."/>
            <person name="Wilkins M.J."/>
            <person name="Karaoz U."/>
            <person name="Brodie E.L."/>
            <person name="Williams K.H."/>
            <person name="Hubbard S.S."/>
            <person name="Banfield J.F."/>
        </authorList>
    </citation>
    <scope>NUCLEOTIDE SEQUENCE [LARGE SCALE GENOMIC DNA]</scope>
</reference>
<evidence type="ECO:0000313" key="3">
    <source>
        <dbReference type="Proteomes" id="UP000176996"/>
    </source>
</evidence>
<dbReference type="Proteomes" id="UP000176996">
    <property type="component" value="Unassembled WGS sequence"/>
</dbReference>
<accession>A0A1F6BV09</accession>
<dbReference type="EMBL" id="MFKK01000019">
    <property type="protein sequence ID" value="OGG40761.1"/>
    <property type="molecule type" value="Genomic_DNA"/>
</dbReference>
<feature type="transmembrane region" description="Helical" evidence="1">
    <location>
        <begin position="40"/>
        <end position="63"/>
    </location>
</feature>